<name>A0ABR2FXA7_9ROSI</name>
<accession>A0ABR2FXA7</accession>
<gene>
    <name evidence="2" type="ORF">V6N12_023291</name>
</gene>
<dbReference type="Proteomes" id="UP001472677">
    <property type="component" value="Unassembled WGS sequence"/>
</dbReference>
<evidence type="ECO:0000313" key="3">
    <source>
        <dbReference type="Proteomes" id="UP001472677"/>
    </source>
</evidence>
<reference evidence="2 3" key="1">
    <citation type="journal article" date="2024" name="G3 (Bethesda)">
        <title>Genome assembly of Hibiscus sabdariffa L. provides insights into metabolisms of medicinal natural products.</title>
        <authorList>
            <person name="Kim T."/>
        </authorList>
    </citation>
    <scope>NUCLEOTIDE SEQUENCE [LARGE SCALE GENOMIC DNA]</scope>
    <source>
        <strain evidence="2">TK-2024</strain>
        <tissue evidence="2">Old leaves</tissue>
    </source>
</reference>
<protein>
    <submittedName>
        <fullName evidence="2">Uncharacterized protein</fullName>
    </submittedName>
</protein>
<proteinExistence type="predicted"/>
<feature type="region of interest" description="Disordered" evidence="1">
    <location>
        <begin position="1"/>
        <end position="21"/>
    </location>
</feature>
<organism evidence="2 3">
    <name type="scientific">Hibiscus sabdariffa</name>
    <name type="common">roselle</name>
    <dbReference type="NCBI Taxonomy" id="183260"/>
    <lineage>
        <taxon>Eukaryota</taxon>
        <taxon>Viridiplantae</taxon>
        <taxon>Streptophyta</taxon>
        <taxon>Embryophyta</taxon>
        <taxon>Tracheophyta</taxon>
        <taxon>Spermatophyta</taxon>
        <taxon>Magnoliopsida</taxon>
        <taxon>eudicotyledons</taxon>
        <taxon>Gunneridae</taxon>
        <taxon>Pentapetalae</taxon>
        <taxon>rosids</taxon>
        <taxon>malvids</taxon>
        <taxon>Malvales</taxon>
        <taxon>Malvaceae</taxon>
        <taxon>Malvoideae</taxon>
        <taxon>Hibiscus</taxon>
    </lineage>
</organism>
<keyword evidence="3" id="KW-1185">Reference proteome</keyword>
<dbReference type="EMBL" id="JBBPBM010000004">
    <property type="protein sequence ID" value="KAK8588879.1"/>
    <property type="molecule type" value="Genomic_DNA"/>
</dbReference>
<evidence type="ECO:0000256" key="1">
    <source>
        <dbReference type="SAM" id="MobiDB-lite"/>
    </source>
</evidence>
<comment type="caution">
    <text evidence="2">The sequence shown here is derived from an EMBL/GenBank/DDBJ whole genome shotgun (WGS) entry which is preliminary data.</text>
</comment>
<sequence>MVATFNPLEHQDPHPRPPNLPPISIIINRTTIKLHPSLPQPPIEAANPIREPPINYSFTQLPLQVSPSLPLPPPTYPLPLNRVANPHQAYSSVT</sequence>
<evidence type="ECO:0000313" key="2">
    <source>
        <dbReference type="EMBL" id="KAK8588879.1"/>
    </source>
</evidence>